<sequence>MVVRIEFADKFSRKKDVRPERCVPLNLTNSAGINLYEFFSARFVNIAQIPPVLFRNKGQNSKPFTLRPFAPTRFGTHHLRSVHNDMRRIQHAAAYLAVASSNAMNRPAVTPLLGRLL</sequence>
<proteinExistence type="predicted"/>
<reference evidence="1" key="1">
    <citation type="journal article" date="2007" name="Science">
        <title>Draft genome of the filarial nematode parasite Brugia malayi.</title>
        <authorList>
            <person name="Ghedin E."/>
            <person name="Wang S."/>
            <person name="Spiro D."/>
            <person name="Caler E."/>
            <person name="Zhao Q."/>
            <person name="Crabtree J."/>
            <person name="Allen J.E."/>
            <person name="Delcher A.L."/>
            <person name="Guiliano D.B."/>
            <person name="Miranda-Saavedra D."/>
            <person name="Angiuoli S.V."/>
            <person name="Creasy T."/>
            <person name="Amedeo P."/>
            <person name="Haas B."/>
            <person name="El-Sayed N.M."/>
            <person name="Wortman J.R."/>
            <person name="Feldblyum T."/>
            <person name="Tallon L."/>
            <person name="Schatz M."/>
            <person name="Shumway M."/>
            <person name="Koo H."/>
            <person name="Salzberg S.L."/>
            <person name="Schobel S."/>
            <person name="Pertea M."/>
            <person name="Pop M."/>
            <person name="White O."/>
            <person name="Barton G.J."/>
            <person name="Carlow C.K."/>
            <person name="Crawford M.J."/>
            <person name="Daub J."/>
            <person name="Dimmic M.W."/>
            <person name="Estes C.F."/>
            <person name="Foster J.M."/>
            <person name="Ganatra M."/>
            <person name="Gregory W.F."/>
            <person name="Johnson N.M."/>
            <person name="Jin J."/>
            <person name="Komuniecki R."/>
            <person name="Korf I."/>
            <person name="Kumar S."/>
            <person name="Laney S."/>
            <person name="Li B.W."/>
            <person name="Li W."/>
            <person name="Lindblom T.H."/>
            <person name="Lustigman S."/>
            <person name="Ma D."/>
            <person name="Maina C.V."/>
            <person name="Martin D.M."/>
            <person name="McCarter J.P."/>
            <person name="McReynolds L."/>
            <person name="Mitreva M."/>
            <person name="Nutman T.B."/>
            <person name="Parkinson J."/>
            <person name="Peregrin-Alvarez J.M."/>
            <person name="Poole C."/>
            <person name="Ren Q."/>
            <person name="Saunders L."/>
            <person name="Sluder A.E."/>
            <person name="Smith K."/>
            <person name="Stanke M."/>
            <person name="Unnasch T.R."/>
            <person name="Ware J."/>
            <person name="Wei A.D."/>
            <person name="Weil G."/>
            <person name="Williams D.J."/>
            <person name="Zhang Y."/>
            <person name="Williams S.A."/>
            <person name="Fraser-Liggett C."/>
            <person name="Slatko B."/>
            <person name="Blaxter M.L."/>
            <person name="Scott A.L."/>
        </authorList>
    </citation>
    <scope>NUCLEOTIDE SEQUENCE</scope>
    <source>
        <strain evidence="1">FR3</strain>
    </source>
</reference>
<protein>
    <submittedName>
        <fullName evidence="1">Bm11383</fullName>
    </submittedName>
</protein>
<accession>A0A0J9YDK8</accession>
<reference evidence="1" key="2">
    <citation type="submission" date="2012-12" db="EMBL/GenBank/DDBJ databases">
        <authorList>
            <person name="Gao Y.W."/>
            <person name="Fan S.T."/>
            <person name="Sun H.T."/>
            <person name="Wang Z."/>
            <person name="Gao X.L."/>
            <person name="Li Y.G."/>
            <person name="Wang T.C."/>
            <person name="Zhang K."/>
            <person name="Xu W.W."/>
            <person name="Yu Z.J."/>
            <person name="Xia X.Z."/>
        </authorList>
    </citation>
    <scope>NUCLEOTIDE SEQUENCE</scope>
    <source>
        <strain evidence="1">FR3</strain>
    </source>
</reference>
<name>A0A0J9YDK8_BRUMA</name>
<evidence type="ECO:0000313" key="1">
    <source>
        <dbReference type="EMBL" id="CDQ07120.1"/>
    </source>
</evidence>
<dbReference type="EMBL" id="LN857705">
    <property type="protein sequence ID" value="CDQ07120.1"/>
    <property type="molecule type" value="Genomic_DNA"/>
</dbReference>
<organism evidence="1">
    <name type="scientific">Brugia malayi</name>
    <name type="common">Filarial nematode worm</name>
    <dbReference type="NCBI Taxonomy" id="6279"/>
    <lineage>
        <taxon>Eukaryota</taxon>
        <taxon>Metazoa</taxon>
        <taxon>Ecdysozoa</taxon>
        <taxon>Nematoda</taxon>
        <taxon>Chromadorea</taxon>
        <taxon>Rhabditida</taxon>
        <taxon>Spirurina</taxon>
        <taxon>Spiruromorpha</taxon>
        <taxon>Filarioidea</taxon>
        <taxon>Onchocercidae</taxon>
        <taxon>Brugia</taxon>
    </lineage>
</organism>
<dbReference type="AlphaFoldDB" id="A0A0J9YDK8"/>
<gene>
    <name evidence="1" type="ORF">Bm11383</name>
    <name evidence="1" type="ORF">BM_Bm11383</name>
</gene>